<dbReference type="Pfam" id="PF19660">
    <property type="entry name" value="DUF6163"/>
    <property type="match status" value="1"/>
</dbReference>
<feature type="transmembrane region" description="Helical" evidence="1">
    <location>
        <begin position="97"/>
        <end position="120"/>
    </location>
</feature>
<evidence type="ECO:0000313" key="3">
    <source>
        <dbReference type="Proteomes" id="UP001156140"/>
    </source>
</evidence>
<feature type="transmembrane region" description="Helical" evidence="1">
    <location>
        <begin position="44"/>
        <end position="68"/>
    </location>
</feature>
<keyword evidence="1" id="KW-1133">Transmembrane helix</keyword>
<reference evidence="2" key="1">
    <citation type="submission" date="2022-03" db="EMBL/GenBank/DDBJ databases">
        <title>The complete genome sequence of a Methyloterrigena soli.</title>
        <authorList>
            <person name="Zi Z."/>
        </authorList>
    </citation>
    <scope>NUCLEOTIDE SEQUENCE</scope>
    <source>
        <strain evidence="2">M48</strain>
    </source>
</reference>
<dbReference type="EMBL" id="JALAZD010000001">
    <property type="protein sequence ID" value="MCI0126764.1"/>
    <property type="molecule type" value="Genomic_DNA"/>
</dbReference>
<proteinExistence type="predicted"/>
<comment type="caution">
    <text evidence="2">The sequence shown here is derived from an EMBL/GenBank/DDBJ whole genome shotgun (WGS) entry which is preliminary data.</text>
</comment>
<dbReference type="AlphaFoldDB" id="A0AA41UD01"/>
<dbReference type="RefSeq" id="WP_035039089.1">
    <property type="nucleotide sequence ID" value="NZ_CP068983.1"/>
</dbReference>
<gene>
    <name evidence="2" type="ORF">ML536_07985</name>
</gene>
<evidence type="ECO:0000256" key="1">
    <source>
        <dbReference type="SAM" id="Phobius"/>
    </source>
</evidence>
<organism evidence="2 3">
    <name type="scientific">Paradevosia shaoguanensis</name>
    <dbReference type="NCBI Taxonomy" id="1335043"/>
    <lineage>
        <taxon>Bacteria</taxon>
        <taxon>Pseudomonadati</taxon>
        <taxon>Pseudomonadota</taxon>
        <taxon>Alphaproteobacteria</taxon>
        <taxon>Hyphomicrobiales</taxon>
        <taxon>Devosiaceae</taxon>
        <taxon>Paradevosia</taxon>
    </lineage>
</organism>
<keyword evidence="1" id="KW-0812">Transmembrane</keyword>
<evidence type="ECO:0000313" key="2">
    <source>
        <dbReference type="EMBL" id="MCI0126764.1"/>
    </source>
</evidence>
<keyword evidence="3" id="KW-1185">Reference proteome</keyword>
<accession>A0AA41UD01</accession>
<evidence type="ECO:0008006" key="4">
    <source>
        <dbReference type="Google" id="ProtNLM"/>
    </source>
</evidence>
<keyword evidence="1" id="KW-0472">Membrane</keyword>
<protein>
    <recommendedName>
        <fullName evidence="4">DUF2127 domain-containing protein</fullName>
    </recommendedName>
</protein>
<dbReference type="InterPro" id="IPR046161">
    <property type="entry name" value="DUF6163"/>
</dbReference>
<sequence>MQIPTEWIAIALRAIALVTLFLGLSDASRLLGVSMGTTSPIDMMGMSAFIYLGVFTVAHLFAAVGIWIRANWGNVLLTGVTVLELGLYLSGSPNVQMSLFGFIVRLVILIAMLLVFLIAFRTRRAAIHD</sequence>
<dbReference type="Proteomes" id="UP001156140">
    <property type="component" value="Unassembled WGS sequence"/>
</dbReference>
<feature type="transmembrane region" description="Helical" evidence="1">
    <location>
        <begin position="75"/>
        <end position="91"/>
    </location>
</feature>
<feature type="transmembrane region" description="Helical" evidence="1">
    <location>
        <begin position="7"/>
        <end position="24"/>
    </location>
</feature>
<name>A0AA41UD01_9HYPH</name>